<proteinExistence type="predicted"/>
<dbReference type="GeneID" id="22109750"/>
<dbReference type="OrthoDB" id="12022at10239"/>
<dbReference type="EMBL" id="KM199770">
    <property type="protein sequence ID" value="AIK68414.1"/>
    <property type="molecule type" value="Genomic_DNA"/>
</dbReference>
<organism evidence="1 2">
    <name type="scientific">Rhizobium phage vB_RleM_P10VF</name>
    <dbReference type="NCBI Taxonomy" id="1527770"/>
    <lineage>
        <taxon>Viruses</taxon>
        <taxon>Duplodnaviria</taxon>
        <taxon>Heunggongvirae</taxon>
        <taxon>Uroviricota</taxon>
        <taxon>Caudoviricetes</taxon>
        <taxon>Pootjesviridae</taxon>
        <taxon>Innesvirus</taxon>
        <taxon>Innesvirus P10VF</taxon>
    </lineage>
</organism>
<gene>
    <name evidence="1" type="ORF">P10VF_201</name>
</gene>
<name>A0A076YNN4_9CAUD</name>
<reference evidence="1 2" key="1">
    <citation type="submission" date="2014-07" db="EMBL/GenBank/DDBJ databases">
        <title>Isolation and characterization of Rhizobium leguminosarum phages from western Canadian soils and complete genome sequences of rhizobiophages vB_RleS_L338C and vB_RleM_P10VF.</title>
        <authorList>
            <person name="Restrepo-Cordoba M."/>
            <person name="Halmillawewa A.P."/>
            <person name="Perry B."/>
            <person name="Hynes M.F."/>
            <person name="Yost C.K."/>
        </authorList>
    </citation>
    <scope>NUCLEOTIDE SEQUENCE [LARGE SCALE GENOMIC DNA]</scope>
</reference>
<sequence length="143" mass="16593">MSTPFDFVKSASSSIENELLNGKLDPKGMSSFVFLRALASFEDTVMFADEINVHSGMPARYVYHSMHALIQPKRNRFSKWIKPVEEFDKKAIARIIDLFEVSLKDAEFILRTMQERGEYEDFYNTHVEMTEQSAKKSRKKKGE</sequence>
<dbReference type="KEGG" id="vg:22109750"/>
<evidence type="ECO:0000313" key="1">
    <source>
        <dbReference type="EMBL" id="AIK68414.1"/>
    </source>
</evidence>
<keyword evidence="2" id="KW-1185">Reference proteome</keyword>
<evidence type="ECO:0000313" key="2">
    <source>
        <dbReference type="Proteomes" id="UP000204140"/>
    </source>
</evidence>
<dbReference type="RefSeq" id="YP_009099940.1">
    <property type="nucleotide sequence ID" value="NC_025429.1"/>
</dbReference>
<dbReference type="Proteomes" id="UP000204140">
    <property type="component" value="Segment"/>
</dbReference>
<protein>
    <submittedName>
        <fullName evidence="1">Putative clamp loader subunit</fullName>
    </submittedName>
</protein>
<accession>A0A076YNN4</accession>